<proteinExistence type="inferred from homology"/>
<evidence type="ECO:0000256" key="3">
    <source>
        <dbReference type="ARBA" id="ARBA00022679"/>
    </source>
</evidence>
<sequence length="1080" mass="121677">MTGACALLRLACVDVAHTLLRPCRKGRSRKLPARGLRMFLLKLLGATLAAALLAAVLVVTKASDFPRARAWEEGFYAKGRSFSSLSLENLTEATENAETTVESSQPAELKKTKEPKPSARPHPPKATAAASKAPSTQKVEKPADAEPAGTGKETAVEIHVCFCSDDTDWRPLAAAINSTLTNSKRPKSLVFHLITSTELAPVVSRALITVLPVLGAQLQVHSDALVQKRIKSLISYRSSSGARKGLASAFNFAPFYLEDFLRDGGLPKRLIYLDTDVLLLGDIEALWKVDMKGLPAAAVEDCSQSFDIYIDFDEMEALGLKKTGLSKKDCVFNRGIFVMDVAKWKRMQITKEIEHWMAKYKESKKDLYKFGMSQPPWLLALHKKYHKLGEEWNCRGLGRETLSLKELKELKTELHLDFKALQKVGARAMGDQAQPYIASCSREAQILHFNGKLKPWRSHRWVRKKPAPMCMVHGKTFPTLEKKSVLDMSFVRCADIWSNFLSMPAAELLNSTAQQFYRFQCGRNGSSDGGVSEMVLGRLAALGAIGAHAQSLEESPEAGNGLCWYNSDRSYDRCCRQRDPDCWVGIWVTADLCCYNITQQQQECFDSMEMRVESKLRRLHDMAEMAEEEGLMEQAYMSRVQASSYEILLSQPLSMWSWACSVPDSPFLWSPDCACCEPEEGHCKRPDELFVQKAFLSCCYSVYARRTFEEPEEALEAQIQRHLEPLRPSRAAIQRLGPTLSWHLGGASRAHGCVISIHPNGSITTCPEEVACHGFDCSFLRAVVLALEVIQAIHPLPPLDFVLNAGDETLENTLLEAPVFTRGGTWWTHTLTLPFEWQMHPTQCVRTIKVGMNAMGLIKWEDRKPILIWRGSHSNLWTPHCKIYRAAREFHMLERCVTSLPPHGSPREPIWNFSTWLQMPRGRLIMLSRFVDFVDAKLVDSKLVPMSPDLESFLREEQLYGERIEAEALAQYKYHIAIEGNCAADRVCWQPFLGSVLLLPDGPWQQLPTVRTMEPWVHYVPVLYDLSDLVDKLLWLRAHDAEAKQIALNAVAFAHRHLTCDGNIYYLDRLFRAYAAKLVP</sequence>
<evidence type="ECO:0000256" key="4">
    <source>
        <dbReference type="ARBA" id="ARBA00022723"/>
    </source>
</evidence>
<comment type="similarity">
    <text evidence="1">Belongs to the glycosyltransferase 8 family.</text>
</comment>
<dbReference type="Gene3D" id="3.90.550.10">
    <property type="entry name" value="Spore Coat Polysaccharide Biosynthesis Protein SpsA, Chain A"/>
    <property type="match status" value="1"/>
</dbReference>
<dbReference type="SMART" id="SM00672">
    <property type="entry name" value="CAP10"/>
    <property type="match status" value="1"/>
</dbReference>
<reference evidence="8 9" key="1">
    <citation type="submission" date="2024-02" db="EMBL/GenBank/DDBJ databases">
        <authorList>
            <person name="Chen Y."/>
            <person name="Shah S."/>
            <person name="Dougan E. K."/>
            <person name="Thang M."/>
            <person name="Chan C."/>
        </authorList>
    </citation>
    <scope>NUCLEOTIDE SEQUENCE [LARGE SCALE GENOMIC DNA]</scope>
</reference>
<dbReference type="Proteomes" id="UP001642464">
    <property type="component" value="Unassembled WGS sequence"/>
</dbReference>
<dbReference type="Pfam" id="PF05686">
    <property type="entry name" value="Glyco_transf_90"/>
    <property type="match status" value="1"/>
</dbReference>
<dbReference type="PANTHER" id="PTHR13778:SF47">
    <property type="entry name" value="LIPOPOLYSACCHARIDE 1,3-GALACTOSYLTRANSFERASE"/>
    <property type="match status" value="1"/>
</dbReference>
<keyword evidence="9" id="KW-1185">Reference proteome</keyword>
<dbReference type="InterPro" id="IPR029044">
    <property type="entry name" value="Nucleotide-diphossugar_trans"/>
</dbReference>
<keyword evidence="3" id="KW-0808">Transferase</keyword>
<evidence type="ECO:0000313" key="9">
    <source>
        <dbReference type="Proteomes" id="UP001642464"/>
    </source>
</evidence>
<keyword evidence="6" id="KW-0812">Transmembrane</keyword>
<dbReference type="InterPro" id="IPR050748">
    <property type="entry name" value="Glycosyltrans_8_dom-fam"/>
</dbReference>
<feature type="region of interest" description="Disordered" evidence="5">
    <location>
        <begin position="93"/>
        <end position="151"/>
    </location>
</feature>
<evidence type="ECO:0000256" key="2">
    <source>
        <dbReference type="ARBA" id="ARBA00022676"/>
    </source>
</evidence>
<evidence type="ECO:0000256" key="6">
    <source>
        <dbReference type="SAM" id="Phobius"/>
    </source>
</evidence>
<protein>
    <submittedName>
        <fullName evidence="8">Probable galacturonosyltransferase-like 4 (Galactinol synthase 9) (AtGolS9) (GolS-9)</fullName>
    </submittedName>
</protein>
<dbReference type="InterPro" id="IPR006598">
    <property type="entry name" value="CAP10"/>
</dbReference>
<keyword evidence="6" id="KW-1133">Transmembrane helix</keyword>
<feature type="compositionally biased region" description="Basic and acidic residues" evidence="5">
    <location>
        <begin position="108"/>
        <end position="117"/>
    </location>
</feature>
<comment type="caution">
    <text evidence="8">The sequence shown here is derived from an EMBL/GenBank/DDBJ whole genome shotgun (WGS) entry which is preliminary data.</text>
</comment>
<evidence type="ECO:0000256" key="5">
    <source>
        <dbReference type="SAM" id="MobiDB-lite"/>
    </source>
</evidence>
<dbReference type="SUPFAM" id="SSF53448">
    <property type="entry name" value="Nucleotide-diphospho-sugar transferases"/>
    <property type="match status" value="1"/>
</dbReference>
<dbReference type="InterPro" id="IPR002495">
    <property type="entry name" value="Glyco_trans_8"/>
</dbReference>
<keyword evidence="6" id="KW-0472">Membrane</keyword>
<evidence type="ECO:0000256" key="1">
    <source>
        <dbReference type="ARBA" id="ARBA00006351"/>
    </source>
</evidence>
<dbReference type="EMBL" id="CAXAMM010001113">
    <property type="protein sequence ID" value="CAK8990502.1"/>
    <property type="molecule type" value="Genomic_DNA"/>
</dbReference>
<feature type="compositionally biased region" description="Low complexity" evidence="5">
    <location>
        <begin position="125"/>
        <end position="136"/>
    </location>
</feature>
<evidence type="ECO:0000313" key="8">
    <source>
        <dbReference type="EMBL" id="CAK8990502.1"/>
    </source>
</evidence>
<keyword evidence="2" id="KW-0328">Glycosyltransferase</keyword>
<dbReference type="Pfam" id="PF01501">
    <property type="entry name" value="Glyco_transf_8"/>
    <property type="match status" value="1"/>
</dbReference>
<feature type="domain" description="Glycosyl transferase CAP10" evidence="7">
    <location>
        <begin position="795"/>
        <end position="1080"/>
    </location>
</feature>
<feature type="transmembrane region" description="Helical" evidence="6">
    <location>
        <begin position="39"/>
        <end position="59"/>
    </location>
</feature>
<gene>
    <name evidence="8" type="ORF">SCF082_LOCUS2256</name>
</gene>
<dbReference type="PANTHER" id="PTHR13778">
    <property type="entry name" value="GLYCOSYLTRANSFERASE 8 DOMAIN-CONTAINING PROTEIN"/>
    <property type="match status" value="1"/>
</dbReference>
<keyword evidence="4" id="KW-0479">Metal-binding</keyword>
<accession>A0ABP0HKR7</accession>
<organism evidence="8 9">
    <name type="scientific">Durusdinium trenchii</name>
    <dbReference type="NCBI Taxonomy" id="1381693"/>
    <lineage>
        <taxon>Eukaryota</taxon>
        <taxon>Sar</taxon>
        <taxon>Alveolata</taxon>
        <taxon>Dinophyceae</taxon>
        <taxon>Suessiales</taxon>
        <taxon>Symbiodiniaceae</taxon>
        <taxon>Durusdinium</taxon>
    </lineage>
</organism>
<evidence type="ECO:0000259" key="7">
    <source>
        <dbReference type="SMART" id="SM00672"/>
    </source>
</evidence>
<name>A0ABP0HKR7_9DINO</name>